<dbReference type="AlphaFoldDB" id="A0A2D3VK78"/>
<dbReference type="Proteomes" id="UP000225277">
    <property type="component" value="Unassembled WGS sequence"/>
</dbReference>
<reference evidence="1 2" key="1">
    <citation type="submission" date="2016-03" db="EMBL/GenBank/DDBJ databases">
        <authorList>
            <person name="Ploux O."/>
        </authorList>
    </citation>
    <scope>NUCLEOTIDE SEQUENCE [LARGE SCALE GENOMIC DNA]</scope>
    <source>
        <strain evidence="1 2">URUG2</strain>
    </source>
</reference>
<organism evidence="1 2">
    <name type="scientific">Ramularia collo-cygni</name>
    <dbReference type="NCBI Taxonomy" id="112498"/>
    <lineage>
        <taxon>Eukaryota</taxon>
        <taxon>Fungi</taxon>
        <taxon>Dikarya</taxon>
        <taxon>Ascomycota</taxon>
        <taxon>Pezizomycotina</taxon>
        <taxon>Dothideomycetes</taxon>
        <taxon>Dothideomycetidae</taxon>
        <taxon>Mycosphaerellales</taxon>
        <taxon>Mycosphaerellaceae</taxon>
        <taxon>Ramularia</taxon>
    </lineage>
</organism>
<sequence length="122" mass="14037">MTDLKLCTKIGESYAFDQWGNDFHEDGLPTPHLLEQWSERSKQNAGMRLEEMPSFKLWKSAKTSHAESSGGGSHFYEYTPSLDERQMNEAVREYGEELEMTTSEGRWSRCWNEHAGRVSEAA</sequence>
<accession>A0A2D3VK78</accession>
<evidence type="ECO:0000313" key="1">
    <source>
        <dbReference type="EMBL" id="CZT23779.1"/>
    </source>
</evidence>
<dbReference type="GeneID" id="35604564"/>
<dbReference type="EMBL" id="FJUY01000018">
    <property type="protein sequence ID" value="CZT23779.1"/>
    <property type="molecule type" value="Genomic_DNA"/>
</dbReference>
<protein>
    <submittedName>
        <fullName evidence="1">Uncharacterized protein</fullName>
    </submittedName>
</protein>
<keyword evidence="2" id="KW-1185">Reference proteome</keyword>
<gene>
    <name evidence="1" type="ORF">RCC_09493</name>
</gene>
<dbReference type="RefSeq" id="XP_023630503.1">
    <property type="nucleotide sequence ID" value="XM_023774735.1"/>
</dbReference>
<evidence type="ECO:0000313" key="2">
    <source>
        <dbReference type="Proteomes" id="UP000225277"/>
    </source>
</evidence>
<proteinExistence type="predicted"/>
<name>A0A2D3VK78_9PEZI</name>